<evidence type="ECO:0000256" key="2">
    <source>
        <dbReference type="ARBA" id="ARBA00022517"/>
    </source>
</evidence>
<comment type="function">
    <text evidence="5">An accessory protein needed during the final step in the assembly of 30S ribosomal subunit, possibly for assembly of the head region. Essential for efficient processing of 16S rRNA. May be needed both before and after RbfA during the maturation of 16S rRNA. It has affinity for free ribosomal 30S subunits but not for 70S ribosomes.</text>
</comment>
<comment type="subunit">
    <text evidence="5">Binds ribosomal protein uS19.</text>
</comment>
<dbReference type="Pfam" id="PF24986">
    <property type="entry name" value="PRC_RimM"/>
    <property type="match status" value="1"/>
</dbReference>
<feature type="domain" description="Ribosome maturation factor RimM PRC barrel" evidence="7">
    <location>
        <begin position="108"/>
        <end position="183"/>
    </location>
</feature>
<dbReference type="InterPro" id="IPR009000">
    <property type="entry name" value="Transl_B-barrel_sf"/>
</dbReference>
<dbReference type="GO" id="GO:0005840">
    <property type="term" value="C:ribosome"/>
    <property type="evidence" value="ECO:0007669"/>
    <property type="project" value="InterPro"/>
</dbReference>
<dbReference type="InterPro" id="IPR002676">
    <property type="entry name" value="RimM_N"/>
</dbReference>
<keyword evidence="1 5" id="KW-0963">Cytoplasm</keyword>
<dbReference type="RefSeq" id="WP_013568682.1">
    <property type="nucleotide sequence ID" value="NC_014963.1"/>
</dbReference>
<sequence length="188" mass="20836">MSEEQNWIVIAHLLRPQGRKGEVLAELLTDFPDRFTERRSVFLLKEGSSPRAATVVDHWMPMGKNAGRVVLHFEGSNSIDDAEKLAGFEVGIPEADRVPLEEGDFYVSDLVGCEIIEQEHVIGIVRDVHFPADANGVRHPEAVPILVVERPDGDELLIPLAKAFLTKPDVANKRIEMTLPDGLLEING</sequence>
<dbReference type="KEGG" id="tsa:AciPR4_2147"/>
<dbReference type="InterPro" id="IPR056792">
    <property type="entry name" value="PRC_RimM"/>
</dbReference>
<evidence type="ECO:0000256" key="3">
    <source>
        <dbReference type="ARBA" id="ARBA00022552"/>
    </source>
</evidence>
<evidence type="ECO:0000259" key="7">
    <source>
        <dbReference type="Pfam" id="PF24986"/>
    </source>
</evidence>
<dbReference type="EMBL" id="CP002467">
    <property type="protein sequence ID" value="ADV82949.1"/>
    <property type="molecule type" value="Genomic_DNA"/>
</dbReference>
<dbReference type="GO" id="GO:0043022">
    <property type="term" value="F:ribosome binding"/>
    <property type="evidence" value="ECO:0007669"/>
    <property type="project" value="InterPro"/>
</dbReference>
<dbReference type="Gene3D" id="2.40.30.60">
    <property type="entry name" value="RimM"/>
    <property type="match status" value="1"/>
</dbReference>
<evidence type="ECO:0000256" key="4">
    <source>
        <dbReference type="ARBA" id="ARBA00023186"/>
    </source>
</evidence>
<name>E8V8H0_TERSS</name>
<comment type="subcellular location">
    <subcellularLocation>
        <location evidence="5">Cytoplasm</location>
    </subcellularLocation>
</comment>
<accession>E8V8H0</accession>
<evidence type="ECO:0000313" key="9">
    <source>
        <dbReference type="Proteomes" id="UP000006844"/>
    </source>
</evidence>
<keyword evidence="3 5" id="KW-0698">rRNA processing</keyword>
<keyword evidence="9" id="KW-1185">Reference proteome</keyword>
<dbReference type="HAMAP" id="MF_00014">
    <property type="entry name" value="Ribosome_mat_RimM"/>
    <property type="match status" value="1"/>
</dbReference>
<evidence type="ECO:0000259" key="6">
    <source>
        <dbReference type="Pfam" id="PF01782"/>
    </source>
</evidence>
<organism evidence="8 9">
    <name type="scientific">Terriglobus saanensis (strain ATCC BAA-1853 / DSM 23119 / SP1PR4)</name>
    <dbReference type="NCBI Taxonomy" id="401053"/>
    <lineage>
        <taxon>Bacteria</taxon>
        <taxon>Pseudomonadati</taxon>
        <taxon>Acidobacteriota</taxon>
        <taxon>Terriglobia</taxon>
        <taxon>Terriglobales</taxon>
        <taxon>Acidobacteriaceae</taxon>
        <taxon>Terriglobus</taxon>
    </lineage>
</organism>
<dbReference type="OrthoDB" id="9810331at2"/>
<keyword evidence="4 5" id="KW-0143">Chaperone</keyword>
<dbReference type="AlphaFoldDB" id="E8V8H0"/>
<dbReference type="Proteomes" id="UP000006844">
    <property type="component" value="Chromosome"/>
</dbReference>
<dbReference type="STRING" id="401053.AciPR4_2147"/>
<comment type="domain">
    <text evidence="5">The PRC barrel domain binds ribosomal protein uS19.</text>
</comment>
<dbReference type="GO" id="GO:0006364">
    <property type="term" value="P:rRNA processing"/>
    <property type="evidence" value="ECO:0007669"/>
    <property type="project" value="UniProtKB-UniRule"/>
</dbReference>
<evidence type="ECO:0000256" key="5">
    <source>
        <dbReference type="HAMAP-Rule" id="MF_00014"/>
    </source>
</evidence>
<reference evidence="8 9" key="1">
    <citation type="journal article" date="2012" name="Stand. Genomic Sci.">
        <title>Complete genome sequence of Terriglobus saanensis type strain SP1PR4(T), an Acidobacteria from tundra soil.</title>
        <authorList>
            <person name="Rawat S.R."/>
            <person name="Mannisto M.K."/>
            <person name="Starovoytov V."/>
            <person name="Goodwin L."/>
            <person name="Nolan M."/>
            <person name="Hauser L."/>
            <person name="Land M."/>
            <person name="Davenport K.W."/>
            <person name="Woyke T."/>
            <person name="Haggblom M.M."/>
        </authorList>
    </citation>
    <scope>NUCLEOTIDE SEQUENCE</scope>
    <source>
        <strain evidence="9">ATCC BAA-1853 / DSM 23119 / SP1PR4</strain>
    </source>
</reference>
<comment type="similarity">
    <text evidence="5">Belongs to the RimM family.</text>
</comment>
<dbReference type="SUPFAM" id="SSF50346">
    <property type="entry name" value="PRC-barrel domain"/>
    <property type="match status" value="1"/>
</dbReference>
<dbReference type="HOGENOM" id="CLU_077636_3_0_0"/>
<proteinExistence type="inferred from homology"/>
<feature type="domain" description="RimM N-terminal" evidence="6">
    <location>
        <begin position="10"/>
        <end position="95"/>
    </location>
</feature>
<dbReference type="InterPro" id="IPR011961">
    <property type="entry name" value="RimM"/>
</dbReference>
<dbReference type="GO" id="GO:0042274">
    <property type="term" value="P:ribosomal small subunit biogenesis"/>
    <property type="evidence" value="ECO:0007669"/>
    <property type="project" value="UniProtKB-UniRule"/>
</dbReference>
<dbReference type="Gene3D" id="2.30.30.240">
    <property type="entry name" value="PRC-barrel domain"/>
    <property type="match status" value="1"/>
</dbReference>
<dbReference type="eggNOG" id="COG0806">
    <property type="taxonomic scope" value="Bacteria"/>
</dbReference>
<dbReference type="GO" id="GO:0005737">
    <property type="term" value="C:cytoplasm"/>
    <property type="evidence" value="ECO:0007669"/>
    <property type="project" value="UniProtKB-SubCell"/>
</dbReference>
<gene>
    <name evidence="5" type="primary">rimM</name>
    <name evidence="8" type="ordered locus">AciPR4_2147</name>
</gene>
<protein>
    <recommendedName>
        <fullName evidence="5">Ribosome maturation factor RimM</fullName>
    </recommendedName>
</protein>
<keyword evidence="2 5" id="KW-0690">Ribosome biogenesis</keyword>
<dbReference type="InterPro" id="IPR036976">
    <property type="entry name" value="RimM_N_sf"/>
</dbReference>
<evidence type="ECO:0000313" key="8">
    <source>
        <dbReference type="EMBL" id="ADV82949.1"/>
    </source>
</evidence>
<dbReference type="PANTHER" id="PTHR33692:SF1">
    <property type="entry name" value="RIBOSOME MATURATION FACTOR RIMM"/>
    <property type="match status" value="1"/>
</dbReference>
<dbReference type="SUPFAM" id="SSF50447">
    <property type="entry name" value="Translation proteins"/>
    <property type="match status" value="1"/>
</dbReference>
<dbReference type="Pfam" id="PF01782">
    <property type="entry name" value="RimM"/>
    <property type="match status" value="1"/>
</dbReference>
<evidence type="ECO:0000256" key="1">
    <source>
        <dbReference type="ARBA" id="ARBA00022490"/>
    </source>
</evidence>
<dbReference type="InterPro" id="IPR011033">
    <property type="entry name" value="PRC_barrel-like_sf"/>
</dbReference>
<dbReference type="NCBIfam" id="TIGR02273">
    <property type="entry name" value="16S_RimM"/>
    <property type="match status" value="1"/>
</dbReference>
<dbReference type="PANTHER" id="PTHR33692">
    <property type="entry name" value="RIBOSOME MATURATION FACTOR RIMM"/>
    <property type="match status" value="1"/>
</dbReference>